<dbReference type="Pfam" id="PF07980">
    <property type="entry name" value="SusD_RagB"/>
    <property type="match status" value="1"/>
</dbReference>
<evidence type="ECO:0000313" key="9">
    <source>
        <dbReference type="EMBL" id="SMD37084.1"/>
    </source>
</evidence>
<keyword evidence="4" id="KW-0472">Membrane</keyword>
<evidence type="ECO:0000313" key="10">
    <source>
        <dbReference type="Proteomes" id="UP000192472"/>
    </source>
</evidence>
<keyword evidence="3 6" id="KW-0732">Signal</keyword>
<feature type="signal peptide" evidence="6">
    <location>
        <begin position="1"/>
        <end position="22"/>
    </location>
</feature>
<dbReference type="SUPFAM" id="SSF48452">
    <property type="entry name" value="TPR-like"/>
    <property type="match status" value="1"/>
</dbReference>
<name>A0A1W2GKK0_REIFA</name>
<evidence type="ECO:0000259" key="8">
    <source>
        <dbReference type="Pfam" id="PF14322"/>
    </source>
</evidence>
<dbReference type="CDD" id="cd08977">
    <property type="entry name" value="SusD"/>
    <property type="match status" value="1"/>
</dbReference>
<dbReference type="InterPro" id="IPR033985">
    <property type="entry name" value="SusD-like_N"/>
</dbReference>
<evidence type="ECO:0000256" key="4">
    <source>
        <dbReference type="ARBA" id="ARBA00023136"/>
    </source>
</evidence>
<keyword evidence="5" id="KW-0998">Cell outer membrane</keyword>
<evidence type="ECO:0000256" key="2">
    <source>
        <dbReference type="ARBA" id="ARBA00006275"/>
    </source>
</evidence>
<feature type="domain" description="RagB/SusD" evidence="7">
    <location>
        <begin position="271"/>
        <end position="477"/>
    </location>
</feature>
<protein>
    <submittedName>
        <fullName evidence="9">Starch-binding associating with outer membrane</fullName>
    </submittedName>
</protein>
<evidence type="ECO:0000259" key="7">
    <source>
        <dbReference type="Pfam" id="PF07980"/>
    </source>
</evidence>
<comment type="subcellular location">
    <subcellularLocation>
        <location evidence="1">Cell outer membrane</location>
    </subcellularLocation>
</comment>
<evidence type="ECO:0000256" key="5">
    <source>
        <dbReference type="ARBA" id="ARBA00023237"/>
    </source>
</evidence>
<dbReference type="AlphaFoldDB" id="A0A1W2GKK0"/>
<evidence type="ECO:0000256" key="1">
    <source>
        <dbReference type="ARBA" id="ARBA00004442"/>
    </source>
</evidence>
<dbReference type="InterPro" id="IPR012944">
    <property type="entry name" value="SusD_RagB_dom"/>
</dbReference>
<dbReference type="GO" id="GO:0009279">
    <property type="term" value="C:cell outer membrane"/>
    <property type="evidence" value="ECO:0007669"/>
    <property type="project" value="UniProtKB-SubCell"/>
</dbReference>
<dbReference type="PROSITE" id="PS51257">
    <property type="entry name" value="PROKAR_LIPOPROTEIN"/>
    <property type="match status" value="1"/>
</dbReference>
<reference evidence="9 10" key="1">
    <citation type="submission" date="2017-04" db="EMBL/GenBank/DDBJ databases">
        <authorList>
            <person name="Afonso C.L."/>
            <person name="Miller P.J."/>
            <person name="Scott M.A."/>
            <person name="Spackman E."/>
            <person name="Goraichik I."/>
            <person name="Dimitrov K.M."/>
            <person name="Suarez D.L."/>
            <person name="Swayne D.E."/>
        </authorList>
    </citation>
    <scope>NUCLEOTIDE SEQUENCE [LARGE SCALE GENOMIC DNA]</scope>
    <source>
        <strain evidence="9 10">DSM 26133</strain>
    </source>
</reference>
<dbReference type="RefSeq" id="WP_084373855.1">
    <property type="nucleotide sequence ID" value="NZ_FWYF01000003.1"/>
</dbReference>
<comment type="similarity">
    <text evidence="2">Belongs to the SusD family.</text>
</comment>
<feature type="domain" description="SusD-like N-terminal" evidence="8">
    <location>
        <begin position="101"/>
        <end position="230"/>
    </location>
</feature>
<dbReference type="InterPro" id="IPR011990">
    <property type="entry name" value="TPR-like_helical_dom_sf"/>
</dbReference>
<evidence type="ECO:0000256" key="6">
    <source>
        <dbReference type="SAM" id="SignalP"/>
    </source>
</evidence>
<dbReference type="Proteomes" id="UP000192472">
    <property type="component" value="Unassembled WGS sequence"/>
</dbReference>
<feature type="chain" id="PRO_5013366191" evidence="6">
    <location>
        <begin position="23"/>
        <end position="505"/>
    </location>
</feature>
<dbReference type="EMBL" id="FWYF01000003">
    <property type="protein sequence ID" value="SMD37084.1"/>
    <property type="molecule type" value="Genomic_DNA"/>
</dbReference>
<dbReference type="Pfam" id="PF14322">
    <property type="entry name" value="SusD-like_3"/>
    <property type="match status" value="1"/>
</dbReference>
<sequence length="505" mass="56102">MKLYNKNWYGLLLASLAFLAFGCDESDLEKVPLDQTSSETFWENETNANDALTAAYRQLNAGYWSHTEVVYVIDNFRSDFCQAGADVVANYPDQEAFSSYRVTDDNGRMSTYWGQQYIAISTANQVIHNVPLMTDDQVPAARRAELLAEAKFLRGLFHMRLLMNWEEIVVFDFLAQSGEELFKGLSSREEAWAVIETDLREAAAGLPESYDDNNKGRATQGAALGFLGKAQLEQHKYDEAAATLKQVMDLNVYNLEADYASLFDGSNELNNETLFELAFTSNEVGGTSVEYAGIYNVAAAEMGGWEAMLPTQALLDEMQAEGRTSTDAGKYDARLYGSIFFDDPDVDIYGYTYAEVFGAGATKLGWKKFLFRDVAPWDATRFEASDINTPLLRYADVLLMRAEALNESGSTSAAIPLINQVRARALMPNTGASSQTEVRDAIRHERAVEFALEGSRFYDLRRWGNDVLEDAITNSGKDGVGNFNVESDSYLPVPAGEKLSNPLID</sequence>
<gene>
    <name evidence="9" type="ORF">SAMN04488029_3230</name>
</gene>
<keyword evidence="10" id="KW-1185">Reference proteome</keyword>
<accession>A0A1W2GKK0</accession>
<dbReference type="Gene3D" id="1.25.40.390">
    <property type="match status" value="1"/>
</dbReference>
<proteinExistence type="inferred from homology"/>
<organism evidence="9 10">
    <name type="scientific">Reichenbachiella faecimaris</name>
    <dbReference type="NCBI Taxonomy" id="692418"/>
    <lineage>
        <taxon>Bacteria</taxon>
        <taxon>Pseudomonadati</taxon>
        <taxon>Bacteroidota</taxon>
        <taxon>Cytophagia</taxon>
        <taxon>Cytophagales</taxon>
        <taxon>Reichenbachiellaceae</taxon>
        <taxon>Reichenbachiella</taxon>
    </lineage>
</organism>
<evidence type="ECO:0000256" key="3">
    <source>
        <dbReference type="ARBA" id="ARBA00022729"/>
    </source>
</evidence>
<dbReference type="OrthoDB" id="621018at2"/>
<dbReference type="STRING" id="692418.SAMN04488029_3230"/>